<proteinExistence type="predicted"/>
<dbReference type="Proteomes" id="UP000664144">
    <property type="component" value="Unassembled WGS sequence"/>
</dbReference>
<name>A0A939F075_9BACT</name>
<feature type="signal peptide" evidence="1">
    <location>
        <begin position="1"/>
        <end position="22"/>
    </location>
</feature>
<evidence type="ECO:0000256" key="1">
    <source>
        <dbReference type="SAM" id="SignalP"/>
    </source>
</evidence>
<dbReference type="RefSeq" id="WP_206984985.1">
    <property type="nucleotide sequence ID" value="NZ_JAFLQZ010000008.1"/>
</dbReference>
<dbReference type="AlphaFoldDB" id="A0A939F075"/>
<feature type="chain" id="PRO_5038060179" description="Periplasmic heavy metal sensor" evidence="1">
    <location>
        <begin position="23"/>
        <end position="120"/>
    </location>
</feature>
<organism evidence="2 3">
    <name type="scientific">Hymenobacter telluris</name>
    <dbReference type="NCBI Taxonomy" id="2816474"/>
    <lineage>
        <taxon>Bacteria</taxon>
        <taxon>Pseudomonadati</taxon>
        <taxon>Bacteroidota</taxon>
        <taxon>Cytophagia</taxon>
        <taxon>Cytophagales</taxon>
        <taxon>Hymenobacteraceae</taxon>
        <taxon>Hymenobacter</taxon>
    </lineage>
</organism>
<comment type="caution">
    <text evidence="2">The sequence shown here is derived from an EMBL/GenBank/DDBJ whole genome shotgun (WGS) entry which is preliminary data.</text>
</comment>
<gene>
    <name evidence="2" type="ORF">J0X19_13975</name>
</gene>
<evidence type="ECO:0000313" key="3">
    <source>
        <dbReference type="Proteomes" id="UP000664144"/>
    </source>
</evidence>
<keyword evidence="3" id="KW-1185">Reference proteome</keyword>
<accession>A0A939F075</accession>
<evidence type="ECO:0000313" key="2">
    <source>
        <dbReference type="EMBL" id="MBO0359063.1"/>
    </source>
</evidence>
<dbReference type="EMBL" id="JAFLQZ010000008">
    <property type="protein sequence ID" value="MBO0359063.1"/>
    <property type="molecule type" value="Genomic_DNA"/>
</dbReference>
<protein>
    <recommendedName>
        <fullName evidence="4">Periplasmic heavy metal sensor</fullName>
    </recommendedName>
</protein>
<sequence>MKNFFACLSLLVVVNAVQPVVAGPGDQGKAEARATQLTKQLAQKTQLSEGQYVRVRQLNLRMITEMQELQASLAADPATLDKKLAELQSHYEWDLTAIIGPRQMVAYNQSRINQMAFSGR</sequence>
<evidence type="ECO:0008006" key="4">
    <source>
        <dbReference type="Google" id="ProtNLM"/>
    </source>
</evidence>
<reference evidence="2" key="1">
    <citation type="submission" date="2021-03" db="EMBL/GenBank/DDBJ databases">
        <authorList>
            <person name="Kim M.K."/>
        </authorList>
    </citation>
    <scope>NUCLEOTIDE SEQUENCE</scope>
    <source>
        <strain evidence="2">BT186</strain>
    </source>
</reference>
<keyword evidence="1" id="KW-0732">Signal</keyword>